<dbReference type="AlphaFoldDB" id="A0A089WF72"/>
<dbReference type="RefSeq" id="WP_038410724.1">
    <property type="nucleotide sequence ID" value="NZ_CP009455.1"/>
</dbReference>
<evidence type="ECO:0000256" key="5">
    <source>
        <dbReference type="ARBA" id="ARBA00022679"/>
    </source>
</evidence>
<dbReference type="Gene3D" id="1.25.40.10">
    <property type="entry name" value="Tetratricopeptide repeat domain"/>
    <property type="match status" value="1"/>
</dbReference>
<dbReference type="Pfam" id="PF13414">
    <property type="entry name" value="TPR_11"/>
    <property type="match status" value="1"/>
</dbReference>
<sequence>MPTDILHSPDLDAVLAAALQLAERAALEPMRLLETAERLNAAQRPRDVAVLYQHWLRHCHSSVNYIIQFNLGATLTGLGELAEAEHAYRAAIAQNPQFAQAWFNLGALQERQQQSQQALATWQTMLDQRLVEAEHSRELYLMTCNALGRLSEETRAFAAAETALQASLIAAPAQPKVIQHWLHLRQKQCVWPAFTTLPGVTAGELLKAASPLALLAASDDPGLQLAAAMRFVRERVRQSGVALAPAQGYAHTKLRIGFLSSDFCLHAVSLLTVELFELIDRSQFEVYGFCWSREDGSALRQRVRQAMDHFVPIGALDDNAAANCIRSHEIDILIDLHGLTAGARPDIPAQRPAPVQMTYLGFPGSTGLPGIDYVIADQYLIPDREKPYYSETPLYLAQIYQCSDRQRPVAELPSRADCGLPAERFVFCSFNNNYKFNEAVFDCWMRILKRTPGSVLWLLADNPWAQGNLCARAAEQGVDAQRLLFAPRVAPAQYLARYSAADLFLDTYPFNAGTTANDALWMGLPVLTRSGRTFASRMAGSLLTALGLPELICQSLQAYEDRAVELASDPQRLASLRQRLRAGRESSVLFDTPRFVRDFEDALKRVAVRQPPAQD</sequence>
<dbReference type="KEGG" id="psw:LK03_01225"/>
<name>A0A089WF72_9PSED</name>
<dbReference type="PANTHER" id="PTHR44998">
    <property type="match status" value="1"/>
</dbReference>
<dbReference type="SUPFAM" id="SSF53756">
    <property type="entry name" value="UDP-Glycosyltransferase/glycogen phosphorylase"/>
    <property type="match status" value="1"/>
</dbReference>
<dbReference type="PANTHER" id="PTHR44998:SF1">
    <property type="entry name" value="UDP-N-ACETYLGLUCOSAMINE--PEPTIDE N-ACETYLGLUCOSAMINYLTRANSFERASE 110 KDA SUBUNIT"/>
    <property type="match status" value="1"/>
</dbReference>
<keyword evidence="5 9" id="KW-0808">Transferase</keyword>
<dbReference type="Gene3D" id="3.40.50.11380">
    <property type="match status" value="1"/>
</dbReference>
<keyword evidence="10" id="KW-1185">Reference proteome</keyword>
<accession>A0A089WF72</accession>
<evidence type="ECO:0000256" key="3">
    <source>
        <dbReference type="ARBA" id="ARBA00011970"/>
    </source>
</evidence>
<dbReference type="Pfam" id="PF13844">
    <property type="entry name" value="Glyco_transf_41"/>
    <property type="match status" value="1"/>
</dbReference>
<protein>
    <recommendedName>
        <fullName evidence="3">protein O-GlcNAc transferase</fullName>
        <ecNumber evidence="3">2.4.1.255</ecNumber>
    </recommendedName>
</protein>
<evidence type="ECO:0000313" key="9">
    <source>
        <dbReference type="EMBL" id="AIR87940.1"/>
    </source>
</evidence>
<gene>
    <name evidence="9" type="ORF">LK03_01225</name>
</gene>
<comment type="similarity">
    <text evidence="2">Belongs to the glycosyltransferase 41 family. O-GlcNAc transferase subfamily.</text>
</comment>
<evidence type="ECO:0000256" key="1">
    <source>
        <dbReference type="ARBA" id="ARBA00004922"/>
    </source>
</evidence>
<dbReference type="SUPFAM" id="SSF48452">
    <property type="entry name" value="TPR-like"/>
    <property type="match status" value="1"/>
</dbReference>
<dbReference type="eggNOG" id="COG3914">
    <property type="taxonomic scope" value="Bacteria"/>
</dbReference>
<feature type="domain" description="O-GlcNAc transferase C-terminal" evidence="8">
    <location>
        <begin position="412"/>
        <end position="598"/>
    </location>
</feature>
<dbReference type="GO" id="GO:0097363">
    <property type="term" value="F:protein O-acetylglucosaminyltransferase activity"/>
    <property type="evidence" value="ECO:0007669"/>
    <property type="project" value="UniProtKB-EC"/>
</dbReference>
<dbReference type="EMBL" id="CP009455">
    <property type="protein sequence ID" value="AIR87940.1"/>
    <property type="molecule type" value="Genomic_DNA"/>
</dbReference>
<dbReference type="eggNOG" id="COG4976">
    <property type="taxonomic scope" value="Bacteria"/>
</dbReference>
<evidence type="ECO:0000256" key="4">
    <source>
        <dbReference type="ARBA" id="ARBA00022676"/>
    </source>
</evidence>
<dbReference type="InterPro" id="IPR011990">
    <property type="entry name" value="TPR-like_helical_dom_sf"/>
</dbReference>
<evidence type="ECO:0000256" key="2">
    <source>
        <dbReference type="ARBA" id="ARBA00005386"/>
    </source>
</evidence>
<keyword evidence="6" id="KW-0677">Repeat</keyword>
<keyword evidence="7" id="KW-0802">TPR repeat</keyword>
<dbReference type="EC" id="2.4.1.255" evidence="3"/>
<organism evidence="9 10">
    <name type="scientific">Pseudomonas cremoricolorata</name>
    <dbReference type="NCBI Taxonomy" id="157783"/>
    <lineage>
        <taxon>Bacteria</taxon>
        <taxon>Pseudomonadati</taxon>
        <taxon>Pseudomonadota</taxon>
        <taxon>Gammaproteobacteria</taxon>
        <taxon>Pseudomonadales</taxon>
        <taxon>Pseudomonadaceae</taxon>
        <taxon>Pseudomonas</taxon>
    </lineage>
</organism>
<reference evidence="9 10" key="1">
    <citation type="submission" date="2014-09" db="EMBL/GenBank/DDBJ databases">
        <authorList>
            <person name="Chan K.-G."/>
        </authorList>
    </citation>
    <scope>NUCLEOTIDE SEQUENCE [LARGE SCALE GENOMIC DNA]</scope>
    <source>
        <strain evidence="9 10">ND07</strain>
    </source>
</reference>
<evidence type="ECO:0000256" key="6">
    <source>
        <dbReference type="ARBA" id="ARBA00022737"/>
    </source>
</evidence>
<keyword evidence="4" id="KW-0328">Glycosyltransferase</keyword>
<evidence type="ECO:0000313" key="10">
    <source>
        <dbReference type="Proteomes" id="UP000029493"/>
    </source>
</evidence>
<dbReference type="Proteomes" id="UP000029493">
    <property type="component" value="Chromosome"/>
</dbReference>
<evidence type="ECO:0000259" key="8">
    <source>
        <dbReference type="Pfam" id="PF13844"/>
    </source>
</evidence>
<evidence type="ECO:0000256" key="7">
    <source>
        <dbReference type="ARBA" id="ARBA00022803"/>
    </source>
</evidence>
<proteinExistence type="inferred from homology"/>
<dbReference type="InterPro" id="IPR029489">
    <property type="entry name" value="OGT/SEC/SPY_C"/>
</dbReference>
<dbReference type="SMART" id="SM00028">
    <property type="entry name" value="TPR"/>
    <property type="match status" value="2"/>
</dbReference>
<dbReference type="Gene3D" id="3.40.50.2000">
    <property type="entry name" value="Glycogen Phosphorylase B"/>
    <property type="match status" value="1"/>
</dbReference>
<comment type="pathway">
    <text evidence="1">Protein modification; protein glycosylation.</text>
</comment>
<dbReference type="OrthoDB" id="255821at2"/>
<dbReference type="STRING" id="157783.LK03_01225"/>
<dbReference type="InterPro" id="IPR019734">
    <property type="entry name" value="TPR_rpt"/>
</dbReference>